<dbReference type="VEuPathDB" id="PlasmoDB:PRELSG_1341500"/>
<name>A0A1J1HDH9_PLARL</name>
<dbReference type="InterPro" id="IPR029033">
    <property type="entry name" value="His_PPase_superfam"/>
</dbReference>
<evidence type="ECO:0000256" key="1">
    <source>
        <dbReference type="SAM" id="Phobius"/>
    </source>
</evidence>
<evidence type="ECO:0000313" key="3">
    <source>
        <dbReference type="Proteomes" id="UP000220158"/>
    </source>
</evidence>
<organism evidence="2 3">
    <name type="scientific">Plasmodium relictum</name>
    <dbReference type="NCBI Taxonomy" id="85471"/>
    <lineage>
        <taxon>Eukaryota</taxon>
        <taxon>Sar</taxon>
        <taxon>Alveolata</taxon>
        <taxon>Apicomplexa</taxon>
        <taxon>Aconoidasida</taxon>
        <taxon>Haemosporida</taxon>
        <taxon>Plasmodiidae</taxon>
        <taxon>Plasmodium</taxon>
        <taxon>Plasmodium (Haemamoeba)</taxon>
    </lineage>
</organism>
<dbReference type="OrthoDB" id="496981at2759"/>
<gene>
    <name evidence="2" type="ORF">PRELSG_1341500</name>
</gene>
<keyword evidence="1" id="KW-0812">Transmembrane</keyword>
<dbReference type="KEGG" id="prel:PRELSG_1341500"/>
<dbReference type="GeneID" id="39738349"/>
<dbReference type="EMBL" id="LN835308">
    <property type="protein sequence ID" value="CRH04041.1"/>
    <property type="molecule type" value="Genomic_DNA"/>
</dbReference>
<feature type="transmembrane region" description="Helical" evidence="1">
    <location>
        <begin position="376"/>
        <end position="394"/>
    </location>
</feature>
<evidence type="ECO:0008006" key="4">
    <source>
        <dbReference type="Google" id="ProtNLM"/>
    </source>
</evidence>
<proteinExistence type="predicted"/>
<dbReference type="Proteomes" id="UP000220158">
    <property type="component" value="Chromosome 13"/>
</dbReference>
<keyword evidence="3" id="KW-1185">Reference proteome</keyword>
<dbReference type="SUPFAM" id="SSF53254">
    <property type="entry name" value="Phosphoglycerate mutase-like"/>
    <property type="match status" value="1"/>
</dbReference>
<reference evidence="2 3" key="1">
    <citation type="submission" date="2015-04" db="EMBL/GenBank/DDBJ databases">
        <authorList>
            <consortium name="Pathogen Informatics"/>
        </authorList>
    </citation>
    <scope>NUCLEOTIDE SEQUENCE [LARGE SCALE GENOMIC DNA]</scope>
    <source>
        <strain evidence="2 3">SGS1</strain>
    </source>
</reference>
<dbReference type="AlphaFoldDB" id="A0A1J1HDH9"/>
<keyword evidence="1" id="KW-0472">Membrane</keyword>
<accession>A0A1J1HDH9</accession>
<dbReference type="RefSeq" id="XP_028536047.1">
    <property type="nucleotide sequence ID" value="XM_028678952.1"/>
</dbReference>
<dbReference type="Gene3D" id="3.40.50.1240">
    <property type="entry name" value="Phosphoglycerate mutase-like"/>
    <property type="match status" value="1"/>
</dbReference>
<dbReference type="OMA" id="LWFRAFF"/>
<evidence type="ECO:0000313" key="2">
    <source>
        <dbReference type="EMBL" id="CRH04041.1"/>
    </source>
</evidence>
<protein>
    <recommendedName>
        <fullName evidence="4">Phosphoglycerate mutase</fullName>
    </recommendedName>
</protein>
<keyword evidence="1" id="KW-1133">Transmembrane helix</keyword>
<feature type="transmembrane region" description="Helical" evidence="1">
    <location>
        <begin position="129"/>
        <end position="149"/>
    </location>
</feature>
<sequence>MKFFIILLVVILLTFFTINIIFGYIHIFNLKKHKNKKNTSNKRLLKLFLHVRILKEIIVNSIINFYIKIKIISYCVHKYVSFNKNKYVKISENKKEGENFINKENCEIKTIYFIRHSESVWNNTFNKKLTFKAFINIFLVIFYEFIFLFSKKSALIDSPLSTNGIIQSLELSNFLQEEKKNKNGNKHCSVPINQIDFSDENVKKYENSLEMIKMQQCDSKNNNFIKNKVSENIADMKNTYDINNLKNDDDHYDHKKIINLSIKEHIDVLNKLKYNSVLLCSDLRRTISSCFISFYNRINKFNESIYVLNSLQEISRNPDCVPLLKFYNKYITTDIENFLHKDVERLFKKNIKIASTSSENYILDTLKYIFDNENNIFIIFGHSLWFLLFFNYFLKIPHKAKTHKMQNSSIVVFNIMKCTHENKVDYEIEKNSIRVIYKGFDEKEYFKS</sequence>
<feature type="transmembrane region" description="Helical" evidence="1">
    <location>
        <begin position="6"/>
        <end position="27"/>
    </location>
</feature>